<reference evidence="3" key="1">
    <citation type="journal article" date="2019" name="Int. J. Syst. Evol. Microbiol.">
        <title>The Global Catalogue of Microorganisms (GCM) 10K type strain sequencing project: providing services to taxonomists for standard genome sequencing and annotation.</title>
        <authorList>
            <consortium name="The Broad Institute Genomics Platform"/>
            <consortium name="The Broad Institute Genome Sequencing Center for Infectious Disease"/>
            <person name="Wu L."/>
            <person name="Ma J."/>
        </authorList>
    </citation>
    <scope>NUCLEOTIDE SEQUENCE [LARGE SCALE GENOMIC DNA]</scope>
    <source>
        <strain evidence="3">CCUG 62793</strain>
    </source>
</reference>
<dbReference type="RefSeq" id="WP_380104847.1">
    <property type="nucleotide sequence ID" value="NZ_JBHSIH010000001.1"/>
</dbReference>
<evidence type="ECO:0000313" key="3">
    <source>
        <dbReference type="Proteomes" id="UP001597287"/>
    </source>
</evidence>
<dbReference type="Proteomes" id="UP001597287">
    <property type="component" value="Unassembled WGS sequence"/>
</dbReference>
<comment type="caution">
    <text evidence="2">The sequence shown here is derived from an EMBL/GenBank/DDBJ whole genome shotgun (WGS) entry which is preliminary data.</text>
</comment>
<organism evidence="2 3">
    <name type="scientific">Delftia deserti</name>
    <dbReference type="NCBI Taxonomy" id="1651218"/>
    <lineage>
        <taxon>Bacteria</taxon>
        <taxon>Pseudomonadati</taxon>
        <taxon>Pseudomonadota</taxon>
        <taxon>Betaproteobacteria</taxon>
        <taxon>Burkholderiales</taxon>
        <taxon>Comamonadaceae</taxon>
        <taxon>Delftia</taxon>
    </lineage>
</organism>
<sequence>MHVVASQPADSLAQTMVHEAVRHFGMRELLGDEWPHFMRHIQLGIQERDPGLLKIQAHIRRAYVDDDGQFCLSPMQEADEIAAYVAEEILCMRTGEIRPARPWTQALEAVRGRILREGLCLERAVTRSELEGMLFLAAKRMERQPWSLRERIGRAWGACRTMATMFDPRKPPMTLEQSQTLLRGAAKDDAARRFWRDALVSCYGIARVALSFVVVGGLFWLLGKVVGVPLALLLGAAFFLFREHGDR</sequence>
<keyword evidence="1" id="KW-1133">Transmembrane helix</keyword>
<keyword evidence="1" id="KW-0812">Transmembrane</keyword>
<protein>
    <recommendedName>
        <fullName evidence="4">DUF2207 domain-containing protein</fullName>
    </recommendedName>
</protein>
<name>A0ABW5EUW1_9BURK</name>
<evidence type="ECO:0000313" key="2">
    <source>
        <dbReference type="EMBL" id="MFD2321835.1"/>
    </source>
</evidence>
<evidence type="ECO:0000256" key="1">
    <source>
        <dbReference type="SAM" id="Phobius"/>
    </source>
</evidence>
<proteinExistence type="predicted"/>
<accession>A0ABW5EUW1</accession>
<keyword evidence="3" id="KW-1185">Reference proteome</keyword>
<dbReference type="EMBL" id="JBHUIG010000030">
    <property type="protein sequence ID" value="MFD2321835.1"/>
    <property type="molecule type" value="Genomic_DNA"/>
</dbReference>
<keyword evidence="1" id="KW-0472">Membrane</keyword>
<evidence type="ECO:0008006" key="4">
    <source>
        <dbReference type="Google" id="ProtNLM"/>
    </source>
</evidence>
<gene>
    <name evidence="2" type="ORF">ACFSPV_24450</name>
</gene>
<feature type="transmembrane region" description="Helical" evidence="1">
    <location>
        <begin position="198"/>
        <end position="219"/>
    </location>
</feature>
<feature type="transmembrane region" description="Helical" evidence="1">
    <location>
        <begin position="225"/>
        <end position="241"/>
    </location>
</feature>